<accession>A0A6J5ZX96</accession>
<sequence>MKPESQAGIGRHGLDVPYVLDVLPIGSSLEDMTVRHFPSYSEARANLRGVLDAANTGVVTTLERDHTRFAVVDGELLRSQLAVLRPAGAVVTAEDGGWSAFLPGLPVSGEGEDLDAAIGDLIDALRDYATDWNDRLHVASNHQDNWSLAALVELSTDEQLRSWLLTIDTIAEQ</sequence>
<name>A0A6J5ZX96_9ZZZZ</name>
<dbReference type="AlphaFoldDB" id="A0A6J5ZX96"/>
<organism evidence="1">
    <name type="scientific">freshwater metagenome</name>
    <dbReference type="NCBI Taxonomy" id="449393"/>
    <lineage>
        <taxon>unclassified sequences</taxon>
        <taxon>metagenomes</taxon>
        <taxon>ecological metagenomes</taxon>
    </lineage>
</organism>
<evidence type="ECO:0000313" key="1">
    <source>
        <dbReference type="EMBL" id="CAB4347021.1"/>
    </source>
</evidence>
<dbReference type="Gene3D" id="3.30.160.620">
    <property type="match status" value="1"/>
</dbReference>
<protein>
    <submittedName>
        <fullName evidence="1">Unannotated protein</fullName>
    </submittedName>
</protein>
<gene>
    <name evidence="1" type="ORF">UFOPK3331_02079</name>
</gene>
<reference evidence="1" key="1">
    <citation type="submission" date="2020-05" db="EMBL/GenBank/DDBJ databases">
        <authorList>
            <person name="Chiriac C."/>
            <person name="Salcher M."/>
            <person name="Ghai R."/>
            <person name="Kavagutti S V."/>
        </authorList>
    </citation>
    <scope>NUCLEOTIDE SEQUENCE</scope>
</reference>
<proteinExistence type="predicted"/>
<dbReference type="EMBL" id="CAESAL010000141">
    <property type="protein sequence ID" value="CAB4347021.1"/>
    <property type="molecule type" value="Genomic_DNA"/>
</dbReference>